<dbReference type="PRINTS" id="PR01162">
    <property type="entry name" value="ALPHATUBULIN"/>
</dbReference>
<keyword evidence="5" id="KW-0342">GTP-binding</keyword>
<dbReference type="Pfam" id="PF00091">
    <property type="entry name" value="Tubulin"/>
    <property type="match status" value="1"/>
</dbReference>
<dbReference type="PRINTS" id="PR01161">
    <property type="entry name" value="TUBULIN"/>
</dbReference>
<dbReference type="EMBL" id="LUCH01002330">
    <property type="protein sequence ID" value="KAF5401648.1"/>
    <property type="molecule type" value="Genomic_DNA"/>
</dbReference>
<dbReference type="Gene3D" id="3.40.50.1440">
    <property type="entry name" value="Tubulin/FtsZ, GTPase domain"/>
    <property type="match status" value="1"/>
</dbReference>
<dbReference type="Gene3D" id="3.30.1330.20">
    <property type="entry name" value="Tubulin/FtsZ, C-terminal domain"/>
    <property type="match status" value="1"/>
</dbReference>
<feature type="domain" description="Tubulin/FtsZ 2-layer sandwich" evidence="9">
    <location>
        <begin position="254"/>
        <end position="400"/>
    </location>
</feature>
<feature type="compositionally biased region" description="Basic and acidic residues" evidence="7">
    <location>
        <begin position="761"/>
        <end position="772"/>
    </location>
</feature>
<dbReference type="SUPFAM" id="SSF55307">
    <property type="entry name" value="Tubulin C-terminal domain-like"/>
    <property type="match status" value="1"/>
</dbReference>
<dbReference type="Gene3D" id="1.10.287.600">
    <property type="entry name" value="Helix hairpin bin"/>
    <property type="match status" value="1"/>
</dbReference>
<dbReference type="InterPro" id="IPR018316">
    <property type="entry name" value="Tubulin/FtsZ_2-layer-sand-dom"/>
</dbReference>
<evidence type="ECO:0000256" key="6">
    <source>
        <dbReference type="ARBA" id="ARBA00049117"/>
    </source>
</evidence>
<dbReference type="GO" id="GO:0005200">
    <property type="term" value="F:structural constituent of cytoskeleton"/>
    <property type="evidence" value="ECO:0007669"/>
    <property type="project" value="InterPro"/>
</dbReference>
<dbReference type="InterPro" id="IPR002452">
    <property type="entry name" value="Alpha_tubulin"/>
</dbReference>
<dbReference type="InterPro" id="IPR023123">
    <property type="entry name" value="Tubulin_C"/>
</dbReference>
<dbReference type="InterPro" id="IPR036525">
    <property type="entry name" value="Tubulin/FtsZ_GTPase_sf"/>
</dbReference>
<evidence type="ECO:0000256" key="5">
    <source>
        <dbReference type="ARBA" id="ARBA00023134"/>
    </source>
</evidence>
<dbReference type="GO" id="GO:0007017">
    <property type="term" value="P:microtubule-based process"/>
    <property type="evidence" value="ECO:0007669"/>
    <property type="project" value="InterPro"/>
</dbReference>
<keyword evidence="4" id="KW-0378">Hydrolase</keyword>
<gene>
    <name evidence="10" type="ORF">PHET_04998</name>
</gene>
<name>A0A8J4WH50_9TREM</name>
<sequence>MGGEIVTVHVGQAGVQISHALWELVCVEHGIIANGQKTLEATQQADREAGREYVFREVLRDKFVPRALLVDLEPSVIDEIRTGAYRELWHPLQLINGKEDAASNFARGYYSQSRFEMNDVMDRVRILVEQCDNMACFKLLYSANGGTGSGFTSALCERLSDEYGKKHKFATTVYPSPGYSELMVEPYNALLHSSTNMAFCDCVVITDNEAMLNVVEDSLRLRHAGFTVPNRVIANAITTQFLSHRYKFIGQQHFHVDELLINLVPYPRIHFPMMAFAPFLGPSCQDFERSSATELVRAVFEDTNQLLSVSAVRRAYISCALLFRGATTPLEAINAVALMKGDRMSRARFVDWCPTGFKIGVNFAPPVQATGHNTVALKNASLTMIAGNLSIRDVWTGIGQRFDQLYEKRAYVHWYVAEGMEEGEFTLARELIQQLVEDYEAIAKDAEGAMYDTSMNHSQKELSKSVVQAAPRMKRSPHNPTDANVNQATTLDDQNSLRTLENNEDNISLDTNQHHSDSINMDGVNVNRLKGKWNMNVTRRDWGVETYARRGDAVQQQFHPSRRRRLRFPEMSDNTIAPSKFEAEHHQISSNALAVSPMPNQIYGTNCSAAVGRRSCNWMRWPQNFVSHGRCHEKTNAVSRVCPNTYRPVYLFASSQPSHEGSGIPRFSTQVYVEDLQRKLHVPNSGFRCTNNNRQEPKVKINGSANKGRKPPVDTRTPYSIKTMPSQPPFVVSKRGQSESSVKLIDRTENYSNQISVGNKEPTKRTPSEFRKTSQHTKSPVSINHLSSLESVPDERKSSKPNEEAYFVHHTNQHRKISVLIDNPSQATSLESPFNATTQIQRKLSGLDKVSRPTSCDLPEIRQVFCCSHGRQHHRSYWSHKHKPDHFHCVGHGSKIRTRPCSHSYKDDRQGKCEFTGLSDTLTQSNKDQGRFDTLSLALEASRSAQAETVQYEPEYKDVSSVTGQTTMQNIKWEPYASGVVGNTSTNISSCQLQLSPSSKTPADQLEETSVQKNESIELCVDGYHFETHKLPQQNHTINNTSTGTFSYSTELEQADIVHVNSSAHSLGQEEYRTKYCSTAVINVSNPAEIHPTSSSEAVIHL</sequence>
<reference evidence="10" key="1">
    <citation type="submission" date="2019-05" db="EMBL/GenBank/DDBJ databases">
        <title>Annotation for the trematode Paragonimus heterotremus.</title>
        <authorList>
            <person name="Choi Y.-J."/>
        </authorList>
    </citation>
    <scope>NUCLEOTIDE SEQUENCE</scope>
    <source>
        <strain evidence="10">LC</strain>
    </source>
</reference>
<evidence type="ECO:0000259" key="8">
    <source>
        <dbReference type="SMART" id="SM00864"/>
    </source>
</evidence>
<feature type="region of interest" description="Disordered" evidence="7">
    <location>
        <begin position="468"/>
        <end position="493"/>
    </location>
</feature>
<keyword evidence="2" id="KW-0493">Microtubule</keyword>
<dbReference type="GO" id="GO:0016787">
    <property type="term" value="F:hydrolase activity"/>
    <property type="evidence" value="ECO:0007669"/>
    <property type="project" value="UniProtKB-KW"/>
</dbReference>
<keyword evidence="3" id="KW-0547">Nucleotide-binding</keyword>
<dbReference type="CDD" id="cd02186">
    <property type="entry name" value="alpha_tubulin"/>
    <property type="match status" value="1"/>
</dbReference>
<dbReference type="InterPro" id="IPR037103">
    <property type="entry name" value="Tubulin/FtsZ-like_C"/>
</dbReference>
<evidence type="ECO:0000259" key="9">
    <source>
        <dbReference type="SMART" id="SM00865"/>
    </source>
</evidence>
<dbReference type="Pfam" id="PF03953">
    <property type="entry name" value="Tubulin_C"/>
    <property type="match status" value="1"/>
</dbReference>
<evidence type="ECO:0000256" key="4">
    <source>
        <dbReference type="ARBA" id="ARBA00022801"/>
    </source>
</evidence>
<feature type="domain" description="Tubulin/FtsZ GTPase" evidence="8">
    <location>
        <begin position="51"/>
        <end position="246"/>
    </location>
</feature>
<keyword evidence="11" id="KW-1185">Reference proteome</keyword>
<feature type="region of interest" description="Disordered" evidence="7">
    <location>
        <begin position="684"/>
        <end position="801"/>
    </location>
</feature>
<dbReference type="SUPFAM" id="SSF52490">
    <property type="entry name" value="Tubulin nucleotide-binding domain-like"/>
    <property type="match status" value="1"/>
</dbReference>
<dbReference type="InterPro" id="IPR008280">
    <property type="entry name" value="Tub_FtsZ_C"/>
</dbReference>
<dbReference type="InterPro" id="IPR000217">
    <property type="entry name" value="Tubulin"/>
</dbReference>
<evidence type="ECO:0000313" key="11">
    <source>
        <dbReference type="Proteomes" id="UP000748531"/>
    </source>
</evidence>
<dbReference type="Proteomes" id="UP000748531">
    <property type="component" value="Unassembled WGS sequence"/>
</dbReference>
<evidence type="ECO:0000256" key="3">
    <source>
        <dbReference type="ARBA" id="ARBA00022741"/>
    </source>
</evidence>
<dbReference type="OrthoDB" id="6234632at2759"/>
<protein>
    <submittedName>
        <fullName evidence="10">Uncharacterized protein</fullName>
    </submittedName>
</protein>
<evidence type="ECO:0000256" key="2">
    <source>
        <dbReference type="ARBA" id="ARBA00022701"/>
    </source>
</evidence>
<comment type="similarity">
    <text evidence="1">Belongs to the tubulin family.</text>
</comment>
<dbReference type="PANTHER" id="PTHR11588">
    <property type="entry name" value="TUBULIN"/>
    <property type="match status" value="1"/>
</dbReference>
<feature type="compositionally biased region" description="Polar residues" evidence="7">
    <location>
        <begin position="776"/>
        <end position="790"/>
    </location>
</feature>
<dbReference type="GO" id="GO:0005525">
    <property type="term" value="F:GTP binding"/>
    <property type="evidence" value="ECO:0007669"/>
    <property type="project" value="UniProtKB-KW"/>
</dbReference>
<dbReference type="SMART" id="SM00865">
    <property type="entry name" value="Tubulin_C"/>
    <property type="match status" value="1"/>
</dbReference>
<dbReference type="GO" id="GO:0005874">
    <property type="term" value="C:microtubule"/>
    <property type="evidence" value="ECO:0007669"/>
    <property type="project" value="UniProtKB-KW"/>
</dbReference>
<evidence type="ECO:0000256" key="1">
    <source>
        <dbReference type="ARBA" id="ARBA00009636"/>
    </source>
</evidence>
<dbReference type="InterPro" id="IPR003008">
    <property type="entry name" value="Tubulin_FtsZ_GTPase"/>
</dbReference>
<comment type="caution">
    <text evidence="10">The sequence shown here is derived from an EMBL/GenBank/DDBJ whole genome shotgun (WGS) entry which is preliminary data.</text>
</comment>
<organism evidence="10 11">
    <name type="scientific">Paragonimus heterotremus</name>
    <dbReference type="NCBI Taxonomy" id="100268"/>
    <lineage>
        <taxon>Eukaryota</taxon>
        <taxon>Metazoa</taxon>
        <taxon>Spiralia</taxon>
        <taxon>Lophotrochozoa</taxon>
        <taxon>Platyhelminthes</taxon>
        <taxon>Trematoda</taxon>
        <taxon>Digenea</taxon>
        <taxon>Plagiorchiida</taxon>
        <taxon>Troglotremata</taxon>
        <taxon>Troglotrematidae</taxon>
        <taxon>Paragonimus</taxon>
    </lineage>
</organism>
<proteinExistence type="inferred from homology"/>
<comment type="catalytic activity">
    <reaction evidence="6">
        <text>GTP + H2O = GDP + phosphate + H(+)</text>
        <dbReference type="Rhea" id="RHEA:19669"/>
        <dbReference type="ChEBI" id="CHEBI:15377"/>
        <dbReference type="ChEBI" id="CHEBI:15378"/>
        <dbReference type="ChEBI" id="CHEBI:37565"/>
        <dbReference type="ChEBI" id="CHEBI:43474"/>
        <dbReference type="ChEBI" id="CHEBI:58189"/>
    </reaction>
    <physiologicalReaction direction="left-to-right" evidence="6">
        <dbReference type="Rhea" id="RHEA:19670"/>
    </physiologicalReaction>
</comment>
<accession>A0A8J4WH50</accession>
<dbReference type="SMART" id="SM00864">
    <property type="entry name" value="Tubulin"/>
    <property type="match status" value="1"/>
</dbReference>
<dbReference type="AlphaFoldDB" id="A0A8J4WH50"/>
<evidence type="ECO:0000256" key="7">
    <source>
        <dbReference type="SAM" id="MobiDB-lite"/>
    </source>
</evidence>
<feature type="compositionally biased region" description="Polar residues" evidence="7">
    <location>
        <begin position="478"/>
        <end position="493"/>
    </location>
</feature>
<evidence type="ECO:0000313" key="10">
    <source>
        <dbReference type="EMBL" id="KAF5401648.1"/>
    </source>
</evidence>